<feature type="domain" description="Peptidase U32 collagenase" evidence="1">
    <location>
        <begin position="391"/>
        <end position="510"/>
    </location>
</feature>
<evidence type="ECO:0000313" key="3">
    <source>
        <dbReference type="Proteomes" id="UP000000674"/>
    </source>
</evidence>
<dbReference type="EMBL" id="CP000477">
    <property type="protein sequence ID" value="ABK13953.1"/>
    <property type="molecule type" value="Genomic_DNA"/>
</dbReference>
<dbReference type="STRING" id="349307.Mthe_0153"/>
<organism evidence="2 3">
    <name type="scientific">Methanothrix thermoacetophila (strain DSM 6194 / JCM 14653 / NBRC 101360 / PT)</name>
    <name type="common">Methanosaeta thermophila</name>
    <dbReference type="NCBI Taxonomy" id="349307"/>
    <lineage>
        <taxon>Archaea</taxon>
        <taxon>Methanobacteriati</taxon>
        <taxon>Methanobacteriota</taxon>
        <taxon>Stenosarchaea group</taxon>
        <taxon>Methanomicrobia</taxon>
        <taxon>Methanotrichales</taxon>
        <taxon>Methanotrichaceae</taxon>
        <taxon>Methanothrix</taxon>
    </lineage>
</organism>
<dbReference type="GeneID" id="4462827"/>
<dbReference type="PROSITE" id="PS01276">
    <property type="entry name" value="PEPTIDASE_U32"/>
    <property type="match status" value="1"/>
</dbReference>
<reference evidence="2 3" key="1">
    <citation type="submission" date="2006-10" db="EMBL/GenBank/DDBJ databases">
        <title>Complete sequence of Methanosaeta thermophila PT.</title>
        <authorList>
            <consortium name="US DOE Joint Genome Institute"/>
            <person name="Copeland A."/>
            <person name="Lucas S."/>
            <person name="Lapidus A."/>
            <person name="Barry K."/>
            <person name="Detter J.C."/>
            <person name="Glavina del Rio T."/>
            <person name="Hammon N."/>
            <person name="Israni S."/>
            <person name="Pitluck S."/>
            <person name="Chain P."/>
            <person name="Malfatti S."/>
            <person name="Shin M."/>
            <person name="Vergez L."/>
            <person name="Schmutz J."/>
            <person name="Larimer F."/>
            <person name="Land M."/>
            <person name="Hauser L."/>
            <person name="Kyrpides N."/>
            <person name="Kim E."/>
            <person name="Smith K.S."/>
            <person name="Ingram-Smith C."/>
            <person name="Richardson P."/>
        </authorList>
    </citation>
    <scope>NUCLEOTIDE SEQUENCE [LARGE SCALE GENOMIC DNA]</scope>
    <source>
        <strain evidence="3">DSM 6194 / JCM 14653 / NBRC 101360 / PT</strain>
    </source>
</reference>
<dbReference type="Pfam" id="PF12392">
    <property type="entry name" value="DUF3656"/>
    <property type="match status" value="1"/>
</dbReference>
<dbReference type="InterPro" id="IPR051454">
    <property type="entry name" value="RNA/ubiquinone_mod_enzymes"/>
</dbReference>
<dbReference type="InterPro" id="IPR001539">
    <property type="entry name" value="Peptidase_U32"/>
</dbReference>
<dbReference type="OrthoDB" id="51464at2157"/>
<dbReference type="Pfam" id="PF01136">
    <property type="entry name" value="Peptidase_U32"/>
    <property type="match status" value="2"/>
</dbReference>
<proteinExistence type="predicted"/>
<protein>
    <submittedName>
        <fullName evidence="2">Peptidase U32</fullName>
    </submittedName>
</protein>
<keyword evidence="3" id="KW-1185">Reference proteome</keyword>
<dbReference type="KEGG" id="mtp:Mthe_0153"/>
<name>A0B5H9_METTP</name>
<dbReference type="InterPro" id="IPR020988">
    <property type="entry name" value="Pept_U32_collagenase"/>
</dbReference>
<accession>A0B5H9</accession>
<dbReference type="HOGENOM" id="CLU_011540_4_0_2"/>
<dbReference type="RefSeq" id="WP_011695352.1">
    <property type="nucleotide sequence ID" value="NC_008553.1"/>
</dbReference>
<sequence length="805" mass="88831">MRRKDEIPELLAPAGSWDALVAAVAAGADAVYLGGKRFSARMFAENFPSLEEAVDYAHARNVRVYVTVNTLVRDCEIDELEDYLVEICEIGADAILVQDTGVVRLARDIVPELELHASTQMTIHSADGVRWAARNGLKRVVLSRELSVDDIKNIKNVSDDLGVGLEVFVHGALCYSYSGQCLLSSSMGGRSGNRGMCAQPCRKPYTLLRGTSDEYGRLKDLRRRGGECYLLSTRDLCTYPSLDKIVSAGVDALKIEGRMKSAEYVAIVTRVYRDALDAIARGDWAQDDGEIQRLALAFNRGFTEGYILGADDIMGREMPDNRGVLVGKILNCSGGFAVVSPTGEILPEPGDGAVLRSGAEEIGFVVRERVDLQNGTFGLRVPDGARTGMYLYITRSARMRDDAERIIRRGRDRIPIDLRISFDNGVPVADVYLAGPSGRIELSVKGDFVMEAARTLPLSPSQIESQMRRTGGTQFVFREVVIDYPGGLYTTPAKLNQLRRDILRAAENALVHSYKRVCTRGRSPALDRTERKADRLRVSVYADTLDVIDGALEGGAERVYFEPTTYEHDLASALEKARDLCEGRAELVWKWPRITRDRFLYMAGDVLRDFRLNKIMVENLGALEAAERYECEIFGGQGLNIWNSLSVCMLSGARALTLSPELSASQISSIASLRDRPDLEVIAQGNIVIAVTEDRLISEGDVCAIRDRRHIFPVRRDAAGVTNILNSVETCLLDYLPQISLMGVDSVAIDARWRTKKYAREMAGIYSRAVGELSELPKLKSMVRRMAMGGITAGHFLRGVAEASD</sequence>
<evidence type="ECO:0000259" key="1">
    <source>
        <dbReference type="Pfam" id="PF12392"/>
    </source>
</evidence>
<gene>
    <name evidence="2" type="ordered locus">Mthe_0153</name>
</gene>
<dbReference type="Proteomes" id="UP000000674">
    <property type="component" value="Chromosome"/>
</dbReference>
<dbReference type="PANTHER" id="PTHR30217:SF10">
    <property type="entry name" value="23S RRNA 5-HYDROXYCYTIDINE C2501 SYNTHASE"/>
    <property type="match status" value="1"/>
</dbReference>
<dbReference type="AlphaFoldDB" id="A0B5H9"/>
<evidence type="ECO:0000313" key="2">
    <source>
        <dbReference type="EMBL" id="ABK13953.1"/>
    </source>
</evidence>
<dbReference type="PANTHER" id="PTHR30217">
    <property type="entry name" value="PEPTIDASE U32 FAMILY"/>
    <property type="match status" value="1"/>
</dbReference>